<feature type="compositionally biased region" description="Basic and acidic residues" evidence="12">
    <location>
        <begin position="395"/>
        <end position="412"/>
    </location>
</feature>
<keyword evidence="8" id="KW-0238">DNA-binding</keyword>
<dbReference type="GO" id="GO:0005634">
    <property type="term" value="C:nucleus"/>
    <property type="evidence" value="ECO:0007669"/>
    <property type="project" value="UniProtKB-SubCell"/>
</dbReference>
<evidence type="ECO:0000256" key="11">
    <source>
        <dbReference type="ARBA" id="ARBA00023242"/>
    </source>
</evidence>
<feature type="compositionally biased region" description="Acidic residues" evidence="12">
    <location>
        <begin position="280"/>
        <end position="294"/>
    </location>
</feature>
<evidence type="ECO:0000313" key="14">
    <source>
        <dbReference type="EMBL" id="MBY18523.1"/>
    </source>
</evidence>
<sequence length="421" mass="46708">MSQLCRVCGEPAAGFHFGAFTCEGCKSFFGRTYNNLSSISECKNNGECVINKKNRTSCKACRLRKCLVVGMSKSGSRYGRRSNWFKIHCLLQEQQQQHHHHHNHNNNQHQQQHPHQQHQQPHLQQQHRPSTGLHFQQQQQSAAGCRMSLDQGRTPPLPPLWTDVKHHLRLDADNNNSVAGDLNKDGVGGRLSVSAAAAAAVVQAVRPELLRWPSPFFSAFPFPPPAPFFLALQHQQQQQQQQQQQLHRQQQSPQPRASPPPPATHRHRSPPSSSYRGSSSEDDGGAGEHDEDDDRRDGPPSSKRVAVLCDLPPVQESPMDLSVTAAASPPSRPPSFSFPSVLPYVGGRSPGHSPDRSRRRRRRPRKRRRQPVSDFVAVADRTSGSDDDCAAGTDSARDSDSNESGGRPEKSAPLDLTCNRS</sequence>
<protein>
    <submittedName>
        <fullName evidence="14">Protein embryonic gonad</fullName>
    </submittedName>
</protein>
<comment type="subcellular location">
    <subcellularLocation>
        <location evidence="1">Nucleus</location>
    </subcellularLocation>
</comment>
<evidence type="ECO:0000256" key="3">
    <source>
        <dbReference type="ARBA" id="ARBA00022473"/>
    </source>
</evidence>
<organism evidence="14">
    <name type="scientific">Schizaphis graminum</name>
    <name type="common">Green bug aphid</name>
    <dbReference type="NCBI Taxonomy" id="13262"/>
    <lineage>
        <taxon>Eukaryota</taxon>
        <taxon>Metazoa</taxon>
        <taxon>Ecdysozoa</taxon>
        <taxon>Arthropoda</taxon>
        <taxon>Hexapoda</taxon>
        <taxon>Insecta</taxon>
        <taxon>Pterygota</taxon>
        <taxon>Neoptera</taxon>
        <taxon>Paraneoptera</taxon>
        <taxon>Hemiptera</taxon>
        <taxon>Sternorrhyncha</taxon>
        <taxon>Aphidomorpha</taxon>
        <taxon>Aphidoidea</taxon>
        <taxon>Aphididae</taxon>
        <taxon>Aphidini</taxon>
        <taxon>Schizaphis</taxon>
    </lineage>
</organism>
<comment type="similarity">
    <text evidence="2">Belongs to the nuclear hormone receptor family. NR0 subfamily.</text>
</comment>
<dbReference type="InterPro" id="IPR050200">
    <property type="entry name" value="Nuclear_hormone_rcpt_NR3"/>
</dbReference>
<evidence type="ECO:0000256" key="4">
    <source>
        <dbReference type="ARBA" id="ARBA00022723"/>
    </source>
</evidence>
<dbReference type="PROSITE" id="PS00031">
    <property type="entry name" value="NUCLEAR_REC_DBD_1"/>
    <property type="match status" value="1"/>
</dbReference>
<dbReference type="PROSITE" id="PS51030">
    <property type="entry name" value="NUCLEAR_REC_DBD_2"/>
    <property type="match status" value="1"/>
</dbReference>
<dbReference type="PANTHER" id="PTHR48092">
    <property type="entry name" value="KNIRPS-RELATED PROTEIN-RELATED"/>
    <property type="match status" value="1"/>
</dbReference>
<evidence type="ECO:0000256" key="9">
    <source>
        <dbReference type="ARBA" id="ARBA00023163"/>
    </source>
</evidence>
<evidence type="ECO:0000256" key="12">
    <source>
        <dbReference type="SAM" id="MobiDB-lite"/>
    </source>
</evidence>
<evidence type="ECO:0000256" key="5">
    <source>
        <dbReference type="ARBA" id="ARBA00022771"/>
    </source>
</evidence>
<dbReference type="InterPro" id="IPR013088">
    <property type="entry name" value="Znf_NHR/GATA"/>
</dbReference>
<feature type="domain" description="Nuclear receptor" evidence="13">
    <location>
        <begin position="2"/>
        <end position="78"/>
    </location>
</feature>
<dbReference type="Gene3D" id="3.30.50.10">
    <property type="entry name" value="Erythroid Transcription Factor GATA-1, subunit A"/>
    <property type="match status" value="1"/>
</dbReference>
<evidence type="ECO:0000256" key="2">
    <source>
        <dbReference type="ARBA" id="ARBA00006647"/>
    </source>
</evidence>
<dbReference type="AlphaFoldDB" id="A0A2S2NMW0"/>
<keyword evidence="6" id="KW-0862">Zinc</keyword>
<dbReference type="EMBL" id="GGMR01005904">
    <property type="protein sequence ID" value="MBY18523.1"/>
    <property type="molecule type" value="Transcribed_RNA"/>
</dbReference>
<feature type="compositionally biased region" description="Low complexity" evidence="12">
    <location>
        <begin position="334"/>
        <end position="352"/>
    </location>
</feature>
<accession>A0A2S2NMW0</accession>
<evidence type="ECO:0000259" key="13">
    <source>
        <dbReference type="PROSITE" id="PS51030"/>
    </source>
</evidence>
<proteinExistence type="inferred from homology"/>
<dbReference type="Pfam" id="PF00105">
    <property type="entry name" value="zf-C4"/>
    <property type="match status" value="1"/>
</dbReference>
<evidence type="ECO:0000256" key="8">
    <source>
        <dbReference type="ARBA" id="ARBA00023125"/>
    </source>
</evidence>
<evidence type="ECO:0000256" key="1">
    <source>
        <dbReference type="ARBA" id="ARBA00004123"/>
    </source>
</evidence>
<evidence type="ECO:0000256" key="6">
    <source>
        <dbReference type="ARBA" id="ARBA00022833"/>
    </source>
</evidence>
<keyword evidence="11" id="KW-0539">Nucleus</keyword>
<feature type="region of interest" description="Disordered" evidence="12">
    <location>
        <begin position="232"/>
        <end position="421"/>
    </location>
</feature>
<evidence type="ECO:0000256" key="10">
    <source>
        <dbReference type="ARBA" id="ARBA00023170"/>
    </source>
</evidence>
<gene>
    <name evidence="14" type="primary">eg_1</name>
    <name evidence="14" type="ORF">g.109891</name>
</gene>
<feature type="compositionally biased region" description="Basic residues" evidence="12">
    <location>
        <begin position="357"/>
        <end position="370"/>
    </location>
</feature>
<keyword evidence="9" id="KW-0804">Transcription</keyword>
<reference evidence="14" key="1">
    <citation type="submission" date="2018-04" db="EMBL/GenBank/DDBJ databases">
        <title>Transcriptome of Schizaphis graminum biotype I.</title>
        <authorList>
            <person name="Scully E.D."/>
            <person name="Geib S.M."/>
            <person name="Palmer N.A."/>
            <person name="Koch K."/>
            <person name="Bradshaw J."/>
            <person name="Heng-Moss T."/>
            <person name="Sarath G."/>
        </authorList>
    </citation>
    <scope>NUCLEOTIDE SEQUENCE</scope>
</reference>
<feature type="compositionally biased region" description="Low complexity" evidence="12">
    <location>
        <begin position="105"/>
        <end position="127"/>
    </location>
</feature>
<keyword evidence="5" id="KW-0863">Zinc-finger</keyword>
<evidence type="ECO:0000256" key="7">
    <source>
        <dbReference type="ARBA" id="ARBA00023015"/>
    </source>
</evidence>
<keyword evidence="4" id="KW-0479">Metal-binding</keyword>
<keyword evidence="3" id="KW-0217">Developmental protein</keyword>
<dbReference type="GO" id="GO:0003700">
    <property type="term" value="F:DNA-binding transcription factor activity"/>
    <property type="evidence" value="ECO:0007669"/>
    <property type="project" value="InterPro"/>
</dbReference>
<dbReference type="SUPFAM" id="SSF57716">
    <property type="entry name" value="Glucocorticoid receptor-like (DNA-binding domain)"/>
    <property type="match status" value="1"/>
</dbReference>
<dbReference type="PRINTS" id="PR00047">
    <property type="entry name" value="STROIDFINGER"/>
</dbReference>
<dbReference type="SMART" id="SM00399">
    <property type="entry name" value="ZnF_C4"/>
    <property type="match status" value="1"/>
</dbReference>
<dbReference type="GO" id="GO:0008270">
    <property type="term" value="F:zinc ion binding"/>
    <property type="evidence" value="ECO:0007669"/>
    <property type="project" value="UniProtKB-KW"/>
</dbReference>
<feature type="compositionally biased region" description="Low complexity" evidence="12">
    <location>
        <begin position="232"/>
        <end position="255"/>
    </location>
</feature>
<keyword evidence="10" id="KW-0675">Receptor</keyword>
<dbReference type="GO" id="GO:0043565">
    <property type="term" value="F:sequence-specific DNA binding"/>
    <property type="evidence" value="ECO:0007669"/>
    <property type="project" value="InterPro"/>
</dbReference>
<feature type="region of interest" description="Disordered" evidence="12">
    <location>
        <begin position="95"/>
        <end position="161"/>
    </location>
</feature>
<keyword evidence="7" id="KW-0805">Transcription regulation</keyword>
<feature type="compositionally biased region" description="Polar residues" evidence="12">
    <location>
        <begin position="133"/>
        <end position="142"/>
    </location>
</feature>
<dbReference type="InterPro" id="IPR001628">
    <property type="entry name" value="Znf_hrmn_rcpt"/>
</dbReference>
<dbReference type="FunFam" id="3.30.50.10:FF:000034">
    <property type="entry name" value="CLUMA_CG002674, isoform A"/>
    <property type="match status" value="1"/>
</dbReference>
<name>A0A2S2NMW0_SCHGA</name>